<accession>A0A6A4LZG7</accession>
<evidence type="ECO:0000313" key="2">
    <source>
        <dbReference type="EMBL" id="KAE9461791.1"/>
    </source>
</evidence>
<proteinExistence type="predicted"/>
<organism evidence="2 3">
    <name type="scientific">Rhododendron williamsianum</name>
    <dbReference type="NCBI Taxonomy" id="262921"/>
    <lineage>
        <taxon>Eukaryota</taxon>
        <taxon>Viridiplantae</taxon>
        <taxon>Streptophyta</taxon>
        <taxon>Embryophyta</taxon>
        <taxon>Tracheophyta</taxon>
        <taxon>Spermatophyta</taxon>
        <taxon>Magnoliopsida</taxon>
        <taxon>eudicotyledons</taxon>
        <taxon>Gunneridae</taxon>
        <taxon>Pentapetalae</taxon>
        <taxon>asterids</taxon>
        <taxon>Ericales</taxon>
        <taxon>Ericaceae</taxon>
        <taxon>Ericoideae</taxon>
        <taxon>Rhodoreae</taxon>
        <taxon>Rhododendron</taxon>
    </lineage>
</organism>
<comment type="caution">
    <text evidence="2">The sequence shown here is derived from an EMBL/GenBank/DDBJ whole genome shotgun (WGS) entry which is preliminary data.</text>
</comment>
<dbReference type="Proteomes" id="UP000428333">
    <property type="component" value="Linkage Group LG04"/>
</dbReference>
<feature type="non-terminal residue" evidence="2">
    <location>
        <position position="1"/>
    </location>
</feature>
<keyword evidence="1" id="KW-0472">Membrane</keyword>
<evidence type="ECO:0000256" key="1">
    <source>
        <dbReference type="SAM" id="Phobius"/>
    </source>
</evidence>
<sequence>MGSQPTGAPSLTEIDDHWRQFDNSVNAVSFGFVATAVLISMFLVMAIFERFLRPTSPESSPTGRRYIGDVESQMGFHGKLRFPSPKVREPSSGRGLPCLNKPNSSLQSTYLLGHPKGVKGCFLLVRLRRSLPEESGAEKPRRGSALSVWYTCNRVLLSGSVYLSSSNAREVSVLMPGEDIPTFIANPAPVPCPPERIAWPTHQPKANTSSSST</sequence>
<dbReference type="PANTHER" id="PTHR33728:SF13">
    <property type="entry name" value="CTTNBP 2 AMINO-TERMINAL-LIKE PROTEIN"/>
    <property type="match status" value="1"/>
</dbReference>
<gene>
    <name evidence="2" type="ORF">C3L33_06269</name>
</gene>
<dbReference type="EMBL" id="QEFC01000937">
    <property type="protein sequence ID" value="KAE9461791.1"/>
    <property type="molecule type" value="Genomic_DNA"/>
</dbReference>
<keyword evidence="1" id="KW-1133">Transmembrane helix</keyword>
<protein>
    <submittedName>
        <fullName evidence="2">Uncharacterized protein</fullName>
    </submittedName>
</protein>
<dbReference type="PANTHER" id="PTHR33728">
    <property type="entry name" value="CTTNBP 2 AMINO-TERMINAL-LIKE PROTEIN"/>
    <property type="match status" value="1"/>
</dbReference>
<dbReference type="AlphaFoldDB" id="A0A6A4LZG7"/>
<name>A0A6A4LZG7_9ERIC</name>
<dbReference type="OrthoDB" id="770781at2759"/>
<feature type="transmembrane region" description="Helical" evidence="1">
    <location>
        <begin position="27"/>
        <end position="48"/>
    </location>
</feature>
<keyword evidence="1" id="KW-0812">Transmembrane</keyword>
<keyword evidence="3" id="KW-1185">Reference proteome</keyword>
<reference evidence="2 3" key="1">
    <citation type="journal article" date="2019" name="Genome Biol. Evol.">
        <title>The Rhododendron genome and chromosomal organization provide insight into shared whole-genome duplications across the heath family (Ericaceae).</title>
        <authorList>
            <person name="Soza V.L."/>
            <person name="Lindsley D."/>
            <person name="Waalkes A."/>
            <person name="Ramage E."/>
            <person name="Patwardhan R.P."/>
            <person name="Burton J.N."/>
            <person name="Adey A."/>
            <person name="Kumar A."/>
            <person name="Qiu R."/>
            <person name="Shendure J."/>
            <person name="Hall B."/>
        </authorList>
    </citation>
    <scope>NUCLEOTIDE SEQUENCE [LARGE SCALE GENOMIC DNA]</scope>
    <source>
        <strain evidence="2">RSF 1966-606</strain>
    </source>
</reference>
<evidence type="ECO:0000313" key="3">
    <source>
        <dbReference type="Proteomes" id="UP000428333"/>
    </source>
</evidence>